<name>A0A1V6C997_UNCT6</name>
<reference evidence="2" key="1">
    <citation type="submission" date="2017-02" db="EMBL/GenBank/DDBJ databases">
        <title>Delving into the versatile metabolic prowess of the omnipresent phylum Bacteroidetes.</title>
        <authorList>
            <person name="Nobu M.K."/>
            <person name="Mei R."/>
            <person name="Narihiro T."/>
            <person name="Kuroda K."/>
            <person name="Liu W.-T."/>
        </authorList>
    </citation>
    <scope>NUCLEOTIDE SEQUENCE</scope>
    <source>
        <strain evidence="2">ADurb.Bin131</strain>
    </source>
</reference>
<dbReference type="Pfam" id="PF00701">
    <property type="entry name" value="DHDPS"/>
    <property type="match status" value="1"/>
</dbReference>
<dbReference type="PANTHER" id="PTHR12128">
    <property type="entry name" value="DIHYDRODIPICOLINATE SYNTHASE"/>
    <property type="match status" value="1"/>
</dbReference>
<organism evidence="2">
    <name type="scientific">candidate division TA06 bacterium ADurb.Bin131</name>
    <dbReference type="NCBI Taxonomy" id="1852827"/>
    <lineage>
        <taxon>Bacteria</taxon>
        <taxon>Bacteria division TA06</taxon>
    </lineage>
</organism>
<dbReference type="Gene3D" id="3.20.20.70">
    <property type="entry name" value="Aldolase class I"/>
    <property type="match status" value="1"/>
</dbReference>
<dbReference type="AlphaFoldDB" id="A0A1V6C997"/>
<dbReference type="PANTHER" id="PTHR12128:SF51">
    <property type="entry name" value="BLL4205 PROTEIN"/>
    <property type="match status" value="1"/>
</dbReference>
<gene>
    <name evidence="2" type="ORF">BWX89_00979</name>
</gene>
<dbReference type="Proteomes" id="UP000485562">
    <property type="component" value="Unassembled WGS sequence"/>
</dbReference>
<dbReference type="EMBL" id="MWDQ01000080">
    <property type="protein sequence ID" value="OQB73462.1"/>
    <property type="molecule type" value="Genomic_DNA"/>
</dbReference>
<keyword evidence="1" id="KW-0456">Lyase</keyword>
<dbReference type="CDD" id="cd00408">
    <property type="entry name" value="DHDPS-like"/>
    <property type="match status" value="1"/>
</dbReference>
<dbReference type="InterPro" id="IPR002220">
    <property type="entry name" value="DapA-like"/>
</dbReference>
<dbReference type="SUPFAM" id="SSF51569">
    <property type="entry name" value="Aldolase"/>
    <property type="match status" value="1"/>
</dbReference>
<dbReference type="SMART" id="SM01130">
    <property type="entry name" value="DHDPS"/>
    <property type="match status" value="1"/>
</dbReference>
<dbReference type="GO" id="GO:0008840">
    <property type="term" value="F:4-hydroxy-tetrahydrodipicolinate synthase activity"/>
    <property type="evidence" value="ECO:0007669"/>
    <property type="project" value="TreeGrafter"/>
</dbReference>
<comment type="caution">
    <text evidence="2">The sequence shown here is derived from an EMBL/GenBank/DDBJ whole genome shotgun (WGS) entry which is preliminary data.</text>
</comment>
<proteinExistence type="predicted"/>
<evidence type="ECO:0000313" key="2">
    <source>
        <dbReference type="EMBL" id="OQB73462.1"/>
    </source>
</evidence>
<sequence length="350" mass="38956">MALINPEIHKKIKKGVVIPAHPLALTEKRTLDERRQRALTRYYLSAGAGGLAIGVHTTQFEIHDEKIGLYKPVLQLGAETISDCEESYSINLPVVRIAGVIGKTSQAVKEASLAKDLGYHAVLLSMAAFKDSTNDEMIEHVKKVAEIMPVFGFYLQTAAGGRILNYDFWRKFSEIENVVAIKIAPFNRYQTIDVIRAVADSGRDIALYTGNDDNIISDLLTAFVFSGRTNRIVGGLLGHWACWTKKAVEILEKIHLAVMKEDIPQTLISLNSQVTDCNAAIFDAANNFAGCIPGVHEILRRQGLLGGVWTLNPKETISPGQIEEIDRIYRAYPHLNDDEFVLKNKDKWLE</sequence>
<dbReference type="InterPro" id="IPR013785">
    <property type="entry name" value="Aldolase_TIM"/>
</dbReference>
<protein>
    <submittedName>
        <fullName evidence="2">Dihydrodipicolinate synthase</fullName>
    </submittedName>
</protein>
<accession>A0A1V6C997</accession>
<evidence type="ECO:0000256" key="1">
    <source>
        <dbReference type="ARBA" id="ARBA00023239"/>
    </source>
</evidence>